<sequence>MKPGNWARDPERLYQHSRGGVITVARLTELGVPSRTCYRRCRPGKQWRRLLPGVLLLNSGEPTRRQLVDAALLYAGPDAVVTGATACRRQGLRMLPDHPYRVHVLVPLEHKIGSSGHTIIERTTRLPQTVVLDGVPLAPLVRSVLDECRRLGSRQEVSALLAEAVQRGVSLPELFAELDAGSSRGTAIPREALHRIADGARSAAEVDAMAVWRMSGLPEPQWNHELRDVDGEYIATPDGYFLAVRLAWEIDSYDFHFGKRQYAATVARNTRYAAAGIAVLQTLSGRLRTEPKRVAAELVAAHRAAEARMRRAA</sequence>
<evidence type="ECO:0000313" key="2">
    <source>
        <dbReference type="Proteomes" id="UP000580861"/>
    </source>
</evidence>
<dbReference type="EMBL" id="JACHMX010000001">
    <property type="protein sequence ID" value="MBB5857284.1"/>
    <property type="molecule type" value="Genomic_DNA"/>
</dbReference>
<accession>A0A841BFL4</accession>
<keyword evidence="2" id="KW-1185">Reference proteome</keyword>
<gene>
    <name evidence="1" type="ORF">HDA45_007371</name>
</gene>
<dbReference type="Proteomes" id="UP000580861">
    <property type="component" value="Unassembled WGS sequence"/>
</dbReference>
<reference evidence="1 2" key="1">
    <citation type="submission" date="2020-08" db="EMBL/GenBank/DDBJ databases">
        <title>Sequencing the genomes of 1000 actinobacteria strains.</title>
        <authorList>
            <person name="Klenk H.-P."/>
        </authorList>
    </citation>
    <scope>NUCLEOTIDE SEQUENCE [LARGE SCALE GENOMIC DNA]</scope>
    <source>
        <strain evidence="1 2">DSM 45272</strain>
    </source>
</reference>
<evidence type="ECO:0000313" key="1">
    <source>
        <dbReference type="EMBL" id="MBB5857284.1"/>
    </source>
</evidence>
<name>A0A841BFL4_9PSEU</name>
<proteinExistence type="predicted"/>
<dbReference type="RefSeq" id="WP_184903292.1">
    <property type="nucleotide sequence ID" value="NZ_JACHMX010000001.1"/>
</dbReference>
<comment type="caution">
    <text evidence="1">The sequence shown here is derived from an EMBL/GenBank/DDBJ whole genome shotgun (WGS) entry which is preliminary data.</text>
</comment>
<evidence type="ECO:0008006" key="3">
    <source>
        <dbReference type="Google" id="ProtNLM"/>
    </source>
</evidence>
<dbReference type="AlphaFoldDB" id="A0A841BFL4"/>
<organism evidence="1 2">
    <name type="scientific">Amycolatopsis umgeniensis</name>
    <dbReference type="NCBI Taxonomy" id="336628"/>
    <lineage>
        <taxon>Bacteria</taxon>
        <taxon>Bacillati</taxon>
        <taxon>Actinomycetota</taxon>
        <taxon>Actinomycetes</taxon>
        <taxon>Pseudonocardiales</taxon>
        <taxon>Pseudonocardiaceae</taxon>
        <taxon>Amycolatopsis</taxon>
    </lineage>
</organism>
<protein>
    <recommendedName>
        <fullName evidence="3">Transcriptional regulator, AbiEi antitoxin, Type IV TA system</fullName>
    </recommendedName>
</protein>